<reference evidence="2" key="1">
    <citation type="journal article" date="2022" name="Int. J. Mol. Sci.">
        <title>Draft Genome of Tanacetum Coccineum: Genomic Comparison of Closely Related Tanacetum-Family Plants.</title>
        <authorList>
            <person name="Yamashiro T."/>
            <person name="Shiraishi A."/>
            <person name="Nakayama K."/>
            <person name="Satake H."/>
        </authorList>
    </citation>
    <scope>NUCLEOTIDE SEQUENCE</scope>
</reference>
<evidence type="ECO:0000256" key="1">
    <source>
        <dbReference type="SAM" id="MobiDB-lite"/>
    </source>
</evidence>
<proteinExistence type="predicted"/>
<reference evidence="2" key="2">
    <citation type="submission" date="2022-01" db="EMBL/GenBank/DDBJ databases">
        <authorList>
            <person name="Yamashiro T."/>
            <person name="Shiraishi A."/>
            <person name="Satake H."/>
            <person name="Nakayama K."/>
        </authorList>
    </citation>
    <scope>NUCLEOTIDE SEQUENCE</scope>
</reference>
<feature type="region of interest" description="Disordered" evidence="1">
    <location>
        <begin position="40"/>
        <end position="101"/>
    </location>
</feature>
<accession>A0ABQ4YW83</accession>
<feature type="compositionally biased region" description="Low complexity" evidence="1">
    <location>
        <begin position="83"/>
        <end position="99"/>
    </location>
</feature>
<dbReference type="EMBL" id="BQNB010010767">
    <property type="protein sequence ID" value="GJS81701.1"/>
    <property type="molecule type" value="Genomic_DNA"/>
</dbReference>
<dbReference type="Proteomes" id="UP001151760">
    <property type="component" value="Unassembled WGS sequence"/>
</dbReference>
<comment type="caution">
    <text evidence="2">The sequence shown here is derived from an EMBL/GenBank/DDBJ whole genome shotgun (WGS) entry which is preliminary data.</text>
</comment>
<name>A0ABQ4YW83_9ASTR</name>
<organism evidence="2 3">
    <name type="scientific">Tanacetum coccineum</name>
    <dbReference type="NCBI Taxonomy" id="301880"/>
    <lineage>
        <taxon>Eukaryota</taxon>
        <taxon>Viridiplantae</taxon>
        <taxon>Streptophyta</taxon>
        <taxon>Embryophyta</taxon>
        <taxon>Tracheophyta</taxon>
        <taxon>Spermatophyta</taxon>
        <taxon>Magnoliopsida</taxon>
        <taxon>eudicotyledons</taxon>
        <taxon>Gunneridae</taxon>
        <taxon>Pentapetalae</taxon>
        <taxon>asterids</taxon>
        <taxon>campanulids</taxon>
        <taxon>Asterales</taxon>
        <taxon>Asteraceae</taxon>
        <taxon>Asteroideae</taxon>
        <taxon>Anthemideae</taxon>
        <taxon>Anthemidinae</taxon>
        <taxon>Tanacetum</taxon>
    </lineage>
</organism>
<feature type="compositionally biased region" description="Basic and acidic residues" evidence="1">
    <location>
        <begin position="67"/>
        <end position="82"/>
    </location>
</feature>
<keyword evidence="3" id="KW-1185">Reference proteome</keyword>
<protein>
    <submittedName>
        <fullName evidence="2">Uncharacterized protein</fullName>
    </submittedName>
</protein>
<gene>
    <name evidence="2" type="ORF">Tco_0748242</name>
</gene>
<evidence type="ECO:0000313" key="2">
    <source>
        <dbReference type="EMBL" id="GJS81701.1"/>
    </source>
</evidence>
<evidence type="ECO:0000313" key="3">
    <source>
        <dbReference type="Proteomes" id="UP001151760"/>
    </source>
</evidence>
<sequence>MDESQSYLTTAKHRECYDGLIKSYDLDKSLFSTYDKVYSLKRSRKDKDKDEDPSVGSDRGLKKRKTSKDAEPTTGPKTKESKFGSSKGAKSQSKSFGKSVQSEELEFEVANSDMTQDQEENPGPAFKLLKGTCTNFAKLEYEFEECYKALSEKLDWENPEGGDYPFGLTKPLPLVMNGNRQMAPVEYFFNNDLKYLQGGITTMTYMTSITKIKAAQYDLPGIKDIIRNIWSPVKVAYDKHALWVTRVKVMRKHEYEYLREIEVRRSDNDLYTFKEGDFLKLCINDIDTANVHQKQGYSKERVEDLQLGVKSYQKKINVTKPETTRHSLRKKVPYTPYQDPQGFIYVDTQGRYRLMRSDELYKFSDGTLTWLRTSLDDITKNIQMEYLPQRRWSSLEKKRANIMIKAIDKQLKERRMMSVL</sequence>